<organism evidence="3 4">
    <name type="scientific">Desulfomicrobium orale DSM 12838</name>
    <dbReference type="NCBI Taxonomy" id="888061"/>
    <lineage>
        <taxon>Bacteria</taxon>
        <taxon>Pseudomonadati</taxon>
        <taxon>Thermodesulfobacteriota</taxon>
        <taxon>Desulfovibrionia</taxon>
        <taxon>Desulfovibrionales</taxon>
        <taxon>Desulfomicrobiaceae</taxon>
        <taxon>Desulfomicrobium</taxon>
    </lineage>
</organism>
<proteinExistence type="predicted"/>
<dbReference type="PANTHER" id="PTHR30007:SF1">
    <property type="entry name" value="BLR1914 PROTEIN"/>
    <property type="match status" value="1"/>
</dbReference>
<evidence type="ECO:0000256" key="1">
    <source>
        <dbReference type="SAM" id="Phobius"/>
    </source>
</evidence>
<dbReference type="GO" id="GO:0006313">
    <property type="term" value="P:DNA transposition"/>
    <property type="evidence" value="ECO:0007669"/>
    <property type="project" value="InterPro"/>
</dbReference>
<dbReference type="AlphaFoldDB" id="A0A0X8JSL2"/>
<dbReference type="NCBIfam" id="NF033580">
    <property type="entry name" value="transpos_IS5_3"/>
    <property type="match status" value="1"/>
</dbReference>
<dbReference type="GO" id="GO:0004803">
    <property type="term" value="F:transposase activity"/>
    <property type="evidence" value="ECO:0007669"/>
    <property type="project" value="InterPro"/>
</dbReference>
<accession>A0A0X8JSL2</accession>
<reference evidence="4" key="1">
    <citation type="submission" date="2016-02" db="EMBL/GenBank/DDBJ databases">
        <authorList>
            <person name="Holder M.E."/>
            <person name="Ajami N.J."/>
            <person name="Petrosino J.F."/>
        </authorList>
    </citation>
    <scope>NUCLEOTIDE SEQUENCE [LARGE SCALE GENOMIC DNA]</scope>
    <source>
        <strain evidence="4">DSM 12838</strain>
    </source>
</reference>
<evidence type="ECO:0000259" key="2">
    <source>
        <dbReference type="Pfam" id="PF01609"/>
    </source>
</evidence>
<keyword evidence="1" id="KW-0472">Membrane</keyword>
<dbReference type="KEGG" id="doa:AXF15_12030"/>
<feature type="transmembrane region" description="Helical" evidence="1">
    <location>
        <begin position="121"/>
        <end position="139"/>
    </location>
</feature>
<sequence length="140" mass="15965">MGRTKGGLNSKLHALCDGHGRPLAMTLTEGQVSDYKGAALLMDAIDALPEAKELLADRGYDADWFRDALCARGITPCIPPRRSRKRPCPYDKDLYKQRHKIEIMFGRIKDWRRIVMRYDRCAHTFFSALCLAASVIFYLN</sequence>
<dbReference type="PANTHER" id="PTHR30007">
    <property type="entry name" value="PHP DOMAIN PROTEIN"/>
    <property type="match status" value="1"/>
</dbReference>
<keyword evidence="1" id="KW-1133">Transmembrane helix</keyword>
<keyword evidence="4" id="KW-1185">Reference proteome</keyword>
<evidence type="ECO:0000313" key="3">
    <source>
        <dbReference type="EMBL" id="AMD94118.1"/>
    </source>
</evidence>
<dbReference type="EMBL" id="CP014230">
    <property type="protein sequence ID" value="AMD94118.1"/>
    <property type="molecule type" value="Genomic_DNA"/>
</dbReference>
<feature type="domain" description="Transposase IS4-like" evidence="2">
    <location>
        <begin position="7"/>
        <end position="123"/>
    </location>
</feature>
<gene>
    <name evidence="3" type="ORF">AXF15_12030</name>
</gene>
<name>A0A0X8JSL2_9BACT</name>
<dbReference type="Proteomes" id="UP000063964">
    <property type="component" value="Chromosome"/>
</dbReference>
<dbReference type="Pfam" id="PF01609">
    <property type="entry name" value="DDE_Tnp_1"/>
    <property type="match status" value="1"/>
</dbReference>
<dbReference type="GO" id="GO:0003677">
    <property type="term" value="F:DNA binding"/>
    <property type="evidence" value="ECO:0007669"/>
    <property type="project" value="InterPro"/>
</dbReference>
<dbReference type="InterPro" id="IPR002559">
    <property type="entry name" value="Transposase_11"/>
</dbReference>
<keyword evidence="1" id="KW-0812">Transmembrane</keyword>
<evidence type="ECO:0000313" key="4">
    <source>
        <dbReference type="Proteomes" id="UP000063964"/>
    </source>
</evidence>
<protein>
    <submittedName>
        <fullName evidence="3">Transposase</fullName>
    </submittedName>
</protein>